<sequence length="603" mass="68855">MKITSLAPPLFAHTSWPASNALVNTLSFTQILSHVPLQVGRFIYFVAMALDASWDLANPLRYLPPFSLQHAATVAQTQLETLKELLRNPAEVLEKGETKSICKRIQLWVREYRFSRVESVEDLAFLANSLYALVRPQEKLALFSHSDDQASAMLSPTHLVREDIRFLQYKHIATALKELLRIIKRDSMAKEWMNPTCSSRFIKMEAFTALFKSDFQFFFNLFDKFYKKSYRDEISASVQQWKSFLQSTSNLLLTLRNFWNEEAIAVAVERFLEGNTKTDELSIYKNILYLNLFCTPSLCYRFVINGKLFSWWRCINQNTSSTWDKTFLLLLYKAVKYGWATGHPLLSFLQPHLPMLMQISLKEIGLPARVVVASHHKEIPEIFQIPGTKSIKLLEILAKIFVYLLEPINSSSSPEKHVAIEATTATSYPTILSFIEAFVNAVFPYTNPSNDGKWSSQIGIFFGTFVSFYSLRVCRERLGEAFTAPLCGRSYAVEGSILEGQNSITINGKTLLCQRLTKDCDVTLAKLLYPLIMQGLYSRNPSVVARFENSLRDLCFLLPDEMLEPTVLRLLESLEVVSESHQTHASLRLLGKLISYIARVSFI</sequence>
<proteinExistence type="predicted"/>
<dbReference type="Proteomes" id="UP000823046">
    <property type="component" value="Unassembled WGS sequence"/>
</dbReference>
<keyword evidence="3" id="KW-1185">Reference proteome</keyword>
<dbReference type="PANTHER" id="PTHR32170">
    <property type="entry name" value="PROTEASOME ACTIVATOR COMPLEX SUBUNIT 4"/>
    <property type="match status" value="1"/>
</dbReference>
<organism evidence="2 3">
    <name type="scientific">Cardiosporidium cionae</name>
    <dbReference type="NCBI Taxonomy" id="476202"/>
    <lineage>
        <taxon>Eukaryota</taxon>
        <taxon>Sar</taxon>
        <taxon>Alveolata</taxon>
        <taxon>Apicomplexa</taxon>
        <taxon>Aconoidasida</taxon>
        <taxon>Nephromycida</taxon>
        <taxon>Cardiosporidium</taxon>
    </lineage>
</organism>
<dbReference type="InterPro" id="IPR032430">
    <property type="entry name" value="Blm10_mid"/>
</dbReference>
<reference evidence="2 3" key="1">
    <citation type="journal article" date="2020" name="bioRxiv">
        <title>Metabolic contributions of an alphaproteobacterial endosymbiont in the apicomplexan Cardiosporidium cionae.</title>
        <authorList>
            <person name="Hunter E.S."/>
            <person name="Paight C.J."/>
            <person name="Lane C.E."/>
        </authorList>
    </citation>
    <scope>NUCLEOTIDE SEQUENCE [LARGE SCALE GENOMIC DNA]</scope>
    <source>
        <strain evidence="2">ESH_2018</strain>
    </source>
</reference>
<evidence type="ECO:0000313" key="2">
    <source>
        <dbReference type="EMBL" id="KAF8820506.1"/>
    </source>
</evidence>
<name>A0ABQ7J919_9APIC</name>
<evidence type="ECO:0000313" key="3">
    <source>
        <dbReference type="Proteomes" id="UP000823046"/>
    </source>
</evidence>
<feature type="domain" description="Proteasome activator Blm10 middle HEAT repeats region" evidence="1">
    <location>
        <begin position="436"/>
        <end position="599"/>
    </location>
</feature>
<dbReference type="EMBL" id="JADAQX010000369">
    <property type="protein sequence ID" value="KAF8820506.1"/>
    <property type="molecule type" value="Genomic_DNA"/>
</dbReference>
<dbReference type="PANTHER" id="PTHR32170:SF3">
    <property type="entry name" value="PROTEASOME ACTIVATOR COMPLEX SUBUNIT 4"/>
    <property type="match status" value="1"/>
</dbReference>
<dbReference type="InterPro" id="IPR035309">
    <property type="entry name" value="PSME4"/>
</dbReference>
<gene>
    <name evidence="2" type="ORF">IE077_003114</name>
</gene>
<dbReference type="Pfam" id="PF16507">
    <property type="entry name" value="HEAT_PSME4_mid"/>
    <property type="match status" value="1"/>
</dbReference>
<accession>A0ABQ7J919</accession>
<evidence type="ECO:0000259" key="1">
    <source>
        <dbReference type="Pfam" id="PF16507"/>
    </source>
</evidence>
<protein>
    <recommendedName>
        <fullName evidence="1">Proteasome activator Blm10 middle HEAT repeats region domain-containing protein</fullName>
    </recommendedName>
</protein>
<comment type="caution">
    <text evidence="2">The sequence shown here is derived from an EMBL/GenBank/DDBJ whole genome shotgun (WGS) entry which is preliminary data.</text>
</comment>